<proteinExistence type="predicted"/>
<accession>A0A9W9YIP7</accession>
<dbReference type="EMBL" id="MU827348">
    <property type="protein sequence ID" value="KAJ7352735.1"/>
    <property type="molecule type" value="Genomic_DNA"/>
</dbReference>
<evidence type="ECO:0000313" key="1">
    <source>
        <dbReference type="EMBL" id="KAJ7352735.1"/>
    </source>
</evidence>
<keyword evidence="2" id="KW-1185">Reference proteome</keyword>
<evidence type="ECO:0000313" key="2">
    <source>
        <dbReference type="Proteomes" id="UP001163046"/>
    </source>
</evidence>
<dbReference type="AlphaFoldDB" id="A0A9W9YIP7"/>
<reference evidence="1" key="1">
    <citation type="submission" date="2023-01" db="EMBL/GenBank/DDBJ databases">
        <title>Genome assembly of the deep-sea coral Lophelia pertusa.</title>
        <authorList>
            <person name="Herrera S."/>
            <person name="Cordes E."/>
        </authorList>
    </citation>
    <scope>NUCLEOTIDE SEQUENCE</scope>
    <source>
        <strain evidence="1">USNM1676648</strain>
        <tissue evidence="1">Polyp</tissue>
    </source>
</reference>
<dbReference type="Proteomes" id="UP001163046">
    <property type="component" value="Unassembled WGS sequence"/>
</dbReference>
<sequence>MFGDDLETILELLEGDEAMEEQFVSAVSEVIVVDNELSVADWVCFFLWFLVISLNFNVPDIQHSI</sequence>
<comment type="caution">
    <text evidence="1">The sequence shown here is derived from an EMBL/GenBank/DDBJ whole genome shotgun (WGS) entry which is preliminary data.</text>
</comment>
<name>A0A9W9YIP7_9CNID</name>
<protein>
    <submittedName>
        <fullName evidence="1">Uncharacterized protein</fullName>
    </submittedName>
</protein>
<organism evidence="1 2">
    <name type="scientific">Desmophyllum pertusum</name>
    <dbReference type="NCBI Taxonomy" id="174260"/>
    <lineage>
        <taxon>Eukaryota</taxon>
        <taxon>Metazoa</taxon>
        <taxon>Cnidaria</taxon>
        <taxon>Anthozoa</taxon>
        <taxon>Hexacorallia</taxon>
        <taxon>Scleractinia</taxon>
        <taxon>Caryophylliina</taxon>
        <taxon>Caryophylliidae</taxon>
        <taxon>Desmophyllum</taxon>
    </lineage>
</organism>
<gene>
    <name evidence="1" type="ORF">OS493_034086</name>
</gene>